<name>A0A6G0Y7G8_APHCR</name>
<dbReference type="EMBL" id="VUJU01005727">
    <property type="protein sequence ID" value="KAF0750419.1"/>
    <property type="molecule type" value="Genomic_DNA"/>
</dbReference>
<protein>
    <submittedName>
        <fullName evidence="1">52 kDa repressor of the inhibitor of the protein kinase-like</fullName>
    </submittedName>
</protein>
<keyword evidence="2" id="KW-1185">Reference proteome</keyword>
<evidence type="ECO:0000313" key="2">
    <source>
        <dbReference type="Proteomes" id="UP000478052"/>
    </source>
</evidence>
<dbReference type="AlphaFoldDB" id="A0A6G0Y7G8"/>
<gene>
    <name evidence="1" type="ORF">FWK35_00022472</name>
</gene>
<evidence type="ECO:0000313" key="1">
    <source>
        <dbReference type="EMBL" id="KAF0750419.1"/>
    </source>
</evidence>
<comment type="caution">
    <text evidence="1">The sequence shown here is derived from an EMBL/GenBank/DDBJ whole genome shotgun (WGS) entry which is preliminary data.</text>
</comment>
<accession>A0A6G0Y7G8</accession>
<dbReference type="PANTHER" id="PTHR45749">
    <property type="match status" value="1"/>
</dbReference>
<dbReference type="OrthoDB" id="6598476at2759"/>
<organism evidence="1 2">
    <name type="scientific">Aphis craccivora</name>
    <name type="common">Cowpea aphid</name>
    <dbReference type="NCBI Taxonomy" id="307492"/>
    <lineage>
        <taxon>Eukaryota</taxon>
        <taxon>Metazoa</taxon>
        <taxon>Ecdysozoa</taxon>
        <taxon>Arthropoda</taxon>
        <taxon>Hexapoda</taxon>
        <taxon>Insecta</taxon>
        <taxon>Pterygota</taxon>
        <taxon>Neoptera</taxon>
        <taxon>Paraneoptera</taxon>
        <taxon>Hemiptera</taxon>
        <taxon>Sternorrhyncha</taxon>
        <taxon>Aphidomorpha</taxon>
        <taxon>Aphidoidea</taxon>
        <taxon>Aphididae</taxon>
        <taxon>Aphidini</taxon>
        <taxon>Aphis</taxon>
        <taxon>Aphis</taxon>
    </lineage>
</organism>
<dbReference type="PANTHER" id="PTHR45749:SF21">
    <property type="entry name" value="DUF4371 DOMAIN-CONTAINING PROTEIN"/>
    <property type="match status" value="1"/>
</dbReference>
<reference evidence="1 2" key="1">
    <citation type="submission" date="2019-08" db="EMBL/GenBank/DDBJ databases">
        <title>Whole genome of Aphis craccivora.</title>
        <authorList>
            <person name="Voronova N.V."/>
            <person name="Shulinski R.S."/>
            <person name="Bandarenka Y.V."/>
            <person name="Zhorov D.G."/>
            <person name="Warner D."/>
        </authorList>
    </citation>
    <scope>NUCLEOTIDE SEQUENCE [LARGE SCALE GENOMIC DNA]</scope>
    <source>
        <strain evidence="1">180601</strain>
        <tissue evidence="1">Whole Body</tissue>
    </source>
</reference>
<dbReference type="Proteomes" id="UP000478052">
    <property type="component" value="Unassembled WGS sequence"/>
</dbReference>
<sequence>MNKPYRVLGCRSVLCGVAEVRVVFDVLSKCTVRCARWFPADGDSRGEYKIIKPFNNWKKAIEKFNEHSQTEFHKSNAMRADNFIAVYSKNCQNIIQKLDSARAIQIEQNRKRLLPIIQTIILCGRQEIALSGTNDYGPLSLDNSEPIYNDGNFRALLRMHVSCEDKNLTYHIENQALKATYISPMIQNNFINICGKIIQDQLVYKINRAKCFSVLVDETTDVSRVEQLSLCVRYLDNNLNTENNEINNYVLKEDFLQFVPVALPMVKINYDKSKFIAFSNDITTAPLKNEITIHKKLYSWGGCISGLKNKQKYLIKIILNKPFLHNLYKKQAICFIYKNNLFNIKNQMYDLKTKNLKIPFVNTKKKSISFLQIGLRSLNTIPKELAGVAKIFLKHIERVALKINSNTIDFEILTNNINSTVQPIPPKL</sequence>
<proteinExistence type="predicted"/>